<keyword evidence="2" id="KW-1133">Transmembrane helix</keyword>
<dbReference type="InterPro" id="IPR000620">
    <property type="entry name" value="EamA_dom"/>
</dbReference>
<accession>A0ABP9M416</accession>
<keyword evidence="2" id="KW-0472">Membrane</keyword>
<comment type="caution">
    <text evidence="4">The sequence shown here is derived from an EMBL/GenBank/DDBJ whole genome shotgun (WGS) entry which is preliminary data.</text>
</comment>
<comment type="similarity">
    <text evidence="1">Belongs to the EamA transporter family.</text>
</comment>
<dbReference type="Proteomes" id="UP001501407">
    <property type="component" value="Unassembled WGS sequence"/>
</dbReference>
<feature type="transmembrane region" description="Helical" evidence="2">
    <location>
        <begin position="167"/>
        <end position="185"/>
    </location>
</feature>
<protein>
    <submittedName>
        <fullName evidence="4">DMT family transporter</fullName>
    </submittedName>
</protein>
<feature type="transmembrane region" description="Helical" evidence="2">
    <location>
        <begin position="197"/>
        <end position="220"/>
    </location>
</feature>
<reference evidence="5" key="1">
    <citation type="journal article" date="2019" name="Int. J. Syst. Evol. Microbiol.">
        <title>The Global Catalogue of Microorganisms (GCM) 10K type strain sequencing project: providing services to taxonomists for standard genome sequencing and annotation.</title>
        <authorList>
            <consortium name="The Broad Institute Genomics Platform"/>
            <consortium name="The Broad Institute Genome Sequencing Center for Infectious Disease"/>
            <person name="Wu L."/>
            <person name="Ma J."/>
        </authorList>
    </citation>
    <scope>NUCLEOTIDE SEQUENCE [LARGE SCALE GENOMIC DNA]</scope>
    <source>
        <strain evidence="5">JCM 18959</strain>
    </source>
</reference>
<feature type="transmembrane region" description="Helical" evidence="2">
    <location>
        <begin position="81"/>
        <end position="102"/>
    </location>
</feature>
<feature type="transmembrane region" description="Helical" evidence="2">
    <location>
        <begin position="323"/>
        <end position="341"/>
    </location>
</feature>
<evidence type="ECO:0000313" key="5">
    <source>
        <dbReference type="Proteomes" id="UP001501407"/>
    </source>
</evidence>
<evidence type="ECO:0000256" key="1">
    <source>
        <dbReference type="ARBA" id="ARBA00007362"/>
    </source>
</evidence>
<feature type="transmembrane region" description="Helical" evidence="2">
    <location>
        <begin position="15"/>
        <end position="36"/>
    </location>
</feature>
<evidence type="ECO:0000313" key="4">
    <source>
        <dbReference type="EMBL" id="GAA5090288.1"/>
    </source>
</evidence>
<feature type="transmembrane region" description="Helical" evidence="2">
    <location>
        <begin position="268"/>
        <end position="289"/>
    </location>
</feature>
<sequence>MPPDGADAPPVRSPLLCWVAMLSAALALIGAVVYGSADFLGGLAARRLRSIVVTAVAALSGLVALALVQPLVGGAWRAADVAWGVLAGIIGVVAVALLYACLAIGPMSILSPLTAVVSAIAPMLWGLLVKGDALAPIGYAGLAVALVAVVLVGFIPGEKIVRPNPRGLVMAVGAGLAIGAFLIVVDQTSADSGLVPLVTSRATSGVVTVVVVGILALMAVRRGAPARSVLAVAGPPLGAMPSGHADLEHADLEHAGESGRITTTLRRAWTLAILCGIADAAANALMLLALRSGDLAVVSALTALYPAGTILLAAIVLRERVAAIQWVGLGLALAAGGMLAVA</sequence>
<name>A0ABP9M416_9MICO</name>
<feature type="transmembrane region" description="Helical" evidence="2">
    <location>
        <begin position="295"/>
        <end position="316"/>
    </location>
</feature>
<dbReference type="Pfam" id="PF00892">
    <property type="entry name" value="EamA"/>
    <property type="match status" value="1"/>
</dbReference>
<feature type="transmembrane region" description="Helical" evidence="2">
    <location>
        <begin position="48"/>
        <end position="69"/>
    </location>
</feature>
<feature type="domain" description="EamA" evidence="3">
    <location>
        <begin position="266"/>
        <end position="335"/>
    </location>
</feature>
<proteinExistence type="inferred from homology"/>
<keyword evidence="5" id="KW-1185">Reference proteome</keyword>
<keyword evidence="2" id="KW-0812">Transmembrane</keyword>
<dbReference type="InterPro" id="IPR037185">
    <property type="entry name" value="EmrE-like"/>
</dbReference>
<evidence type="ECO:0000259" key="3">
    <source>
        <dbReference type="Pfam" id="PF00892"/>
    </source>
</evidence>
<gene>
    <name evidence="4" type="ORF">GCM10025760_15690</name>
</gene>
<dbReference type="Gene3D" id="1.10.3730.20">
    <property type="match status" value="1"/>
</dbReference>
<organism evidence="4 5">
    <name type="scientific">Microbacterium yannicii</name>
    <dbReference type="NCBI Taxonomy" id="671622"/>
    <lineage>
        <taxon>Bacteria</taxon>
        <taxon>Bacillati</taxon>
        <taxon>Actinomycetota</taxon>
        <taxon>Actinomycetes</taxon>
        <taxon>Micrococcales</taxon>
        <taxon>Microbacteriaceae</taxon>
        <taxon>Microbacterium</taxon>
    </lineage>
</organism>
<dbReference type="EMBL" id="BAABKZ010000001">
    <property type="protein sequence ID" value="GAA5090288.1"/>
    <property type="molecule type" value="Genomic_DNA"/>
</dbReference>
<feature type="transmembrane region" description="Helical" evidence="2">
    <location>
        <begin position="134"/>
        <end position="155"/>
    </location>
</feature>
<evidence type="ECO:0000256" key="2">
    <source>
        <dbReference type="SAM" id="Phobius"/>
    </source>
</evidence>
<dbReference type="SUPFAM" id="SSF103481">
    <property type="entry name" value="Multidrug resistance efflux transporter EmrE"/>
    <property type="match status" value="1"/>
</dbReference>
<feature type="transmembrane region" description="Helical" evidence="2">
    <location>
        <begin position="109"/>
        <end position="128"/>
    </location>
</feature>